<comment type="caution">
    <text evidence="3">The sequence shown here is derived from an EMBL/GenBank/DDBJ whole genome shotgun (WGS) entry which is preliminary data.</text>
</comment>
<protein>
    <recommendedName>
        <fullName evidence="2">VTT domain-containing protein</fullName>
    </recommendedName>
</protein>
<dbReference type="Proteomes" id="UP001157353">
    <property type="component" value="Unassembled WGS sequence"/>
</dbReference>
<organism evidence="3 4">
    <name type="scientific">Psychromonas marina</name>
    <dbReference type="NCBI Taxonomy" id="88364"/>
    <lineage>
        <taxon>Bacteria</taxon>
        <taxon>Pseudomonadati</taxon>
        <taxon>Pseudomonadota</taxon>
        <taxon>Gammaproteobacteria</taxon>
        <taxon>Alteromonadales</taxon>
        <taxon>Psychromonadaceae</taxon>
        <taxon>Psychromonas</taxon>
    </lineage>
</organism>
<dbReference type="PANTHER" id="PTHR42709:SF2">
    <property type="entry name" value="INNER MEMBRANE PROTEIN YOHD"/>
    <property type="match status" value="1"/>
</dbReference>
<feature type="transmembrane region" description="Helical" evidence="1">
    <location>
        <begin position="12"/>
        <end position="36"/>
    </location>
</feature>
<keyword evidence="1" id="KW-0812">Transmembrane</keyword>
<dbReference type="InterPro" id="IPR032816">
    <property type="entry name" value="VTT_dom"/>
</dbReference>
<gene>
    <name evidence="3" type="ORF">GCM10007916_24980</name>
</gene>
<proteinExistence type="predicted"/>
<evidence type="ECO:0000259" key="2">
    <source>
        <dbReference type="Pfam" id="PF09335"/>
    </source>
</evidence>
<name>A0ABQ6E1W3_9GAMM</name>
<evidence type="ECO:0000313" key="3">
    <source>
        <dbReference type="EMBL" id="GLS91429.1"/>
    </source>
</evidence>
<dbReference type="InterPro" id="IPR051311">
    <property type="entry name" value="DedA_domain"/>
</dbReference>
<evidence type="ECO:0000313" key="4">
    <source>
        <dbReference type="Proteomes" id="UP001157353"/>
    </source>
</evidence>
<dbReference type="RefSeq" id="WP_284204542.1">
    <property type="nucleotide sequence ID" value="NZ_BSPQ01000013.1"/>
</dbReference>
<sequence length="191" mass="21440">MESFLLILKQYGTLVYLILFAYCALKSGWLPLFAGYAAYNDALDLALVAIVVFAGGYLGDEIRFYLARRYGQGWLNKGTRFGKIFINAQRLAERYGYAYIFIYRYPKGLRTIGALPIGLTAMRWKVFTLLNASSALLWVSVLVGGGYSFGASFDAFGVSNLTTISVLMLCIFCVTFYQLWRSQPVLKSSQK</sequence>
<keyword evidence="1" id="KW-1133">Transmembrane helix</keyword>
<feature type="transmembrane region" description="Helical" evidence="1">
    <location>
        <begin position="126"/>
        <end position="149"/>
    </location>
</feature>
<accession>A0ABQ6E1W3</accession>
<evidence type="ECO:0000256" key="1">
    <source>
        <dbReference type="SAM" id="Phobius"/>
    </source>
</evidence>
<dbReference type="PANTHER" id="PTHR42709">
    <property type="entry name" value="ALKALINE PHOSPHATASE LIKE PROTEIN"/>
    <property type="match status" value="1"/>
</dbReference>
<feature type="transmembrane region" description="Helical" evidence="1">
    <location>
        <begin position="161"/>
        <end position="180"/>
    </location>
</feature>
<dbReference type="Pfam" id="PF09335">
    <property type="entry name" value="VTT_dom"/>
    <property type="match status" value="1"/>
</dbReference>
<reference evidence="4" key="1">
    <citation type="journal article" date="2019" name="Int. J. Syst. Evol. Microbiol.">
        <title>The Global Catalogue of Microorganisms (GCM) 10K type strain sequencing project: providing services to taxonomists for standard genome sequencing and annotation.</title>
        <authorList>
            <consortium name="The Broad Institute Genomics Platform"/>
            <consortium name="The Broad Institute Genome Sequencing Center for Infectious Disease"/>
            <person name="Wu L."/>
            <person name="Ma J."/>
        </authorList>
    </citation>
    <scope>NUCLEOTIDE SEQUENCE [LARGE SCALE GENOMIC DNA]</scope>
    <source>
        <strain evidence="4">NBRC 103166</strain>
    </source>
</reference>
<keyword evidence="1" id="KW-0472">Membrane</keyword>
<keyword evidence="4" id="KW-1185">Reference proteome</keyword>
<feature type="domain" description="VTT" evidence="2">
    <location>
        <begin position="33"/>
        <end position="147"/>
    </location>
</feature>
<dbReference type="EMBL" id="BSPQ01000013">
    <property type="protein sequence ID" value="GLS91429.1"/>
    <property type="molecule type" value="Genomic_DNA"/>
</dbReference>
<feature type="transmembrane region" description="Helical" evidence="1">
    <location>
        <begin position="42"/>
        <end position="59"/>
    </location>
</feature>